<feature type="region of interest" description="Disordered" evidence="1">
    <location>
        <begin position="44"/>
        <end position="72"/>
    </location>
</feature>
<comment type="caution">
    <text evidence="2">The sequence shown here is derived from an EMBL/GenBank/DDBJ whole genome shotgun (WGS) entry which is preliminary data.</text>
</comment>
<protein>
    <submittedName>
        <fullName evidence="2">Uncharacterized protein</fullName>
    </submittedName>
</protein>
<name>A0A9W4JRC0_9EURO</name>
<feature type="region of interest" description="Disordered" evidence="1">
    <location>
        <begin position="306"/>
        <end position="342"/>
    </location>
</feature>
<dbReference type="OrthoDB" id="774557at2759"/>
<dbReference type="EMBL" id="CAJVPD010000272">
    <property type="protein sequence ID" value="CAG8416608.1"/>
    <property type="molecule type" value="Genomic_DNA"/>
</dbReference>
<accession>A0A9W4JRC0</accession>
<feature type="compositionally biased region" description="Polar residues" evidence="1">
    <location>
        <begin position="306"/>
        <end position="319"/>
    </location>
</feature>
<evidence type="ECO:0000256" key="1">
    <source>
        <dbReference type="SAM" id="MobiDB-lite"/>
    </source>
</evidence>
<dbReference type="AlphaFoldDB" id="A0A9W4JRC0"/>
<evidence type="ECO:0000313" key="2">
    <source>
        <dbReference type="EMBL" id="CAG8416608.1"/>
    </source>
</evidence>
<organism evidence="2 3">
    <name type="scientific">Penicillium salamii</name>
    <dbReference type="NCBI Taxonomy" id="1612424"/>
    <lineage>
        <taxon>Eukaryota</taxon>
        <taxon>Fungi</taxon>
        <taxon>Dikarya</taxon>
        <taxon>Ascomycota</taxon>
        <taxon>Pezizomycotina</taxon>
        <taxon>Eurotiomycetes</taxon>
        <taxon>Eurotiomycetidae</taxon>
        <taxon>Eurotiales</taxon>
        <taxon>Aspergillaceae</taxon>
        <taxon>Penicillium</taxon>
    </lineage>
</organism>
<feature type="compositionally biased region" description="Basic and acidic residues" evidence="1">
    <location>
        <begin position="324"/>
        <end position="342"/>
    </location>
</feature>
<reference evidence="2" key="1">
    <citation type="submission" date="2021-07" db="EMBL/GenBank/DDBJ databases">
        <authorList>
            <person name="Branca A.L. A."/>
        </authorList>
    </citation>
    <scope>NUCLEOTIDE SEQUENCE</scope>
</reference>
<dbReference type="Proteomes" id="UP001152592">
    <property type="component" value="Unassembled WGS sequence"/>
</dbReference>
<proteinExistence type="predicted"/>
<gene>
    <name evidence="2" type="ORF">PSALAMII_LOCUS9267</name>
</gene>
<sequence>MAAKSSPESFRDIVHDHNGFLVSPLQWTSRFLDLVGCRFEDVGTPPVNTESTQNDHRNNDGQTPHSASKSDTELLAMNPSPVAKRRHLMNILVGKERTFEYFREGALFYFHGRSVHRPEYLMFLRREEDHIHNDPPPLVGYVHYTSVNRDRRRQFEPFPGPRGNHNDIGMRICLKRITKTSPKNWTEDPYFICHLLALAQYQERKLNLSKSTTYTVSRLSLFPLHLSVAIQLIRFRSRLLVTNVLDREGILYYEAQITTEPLNVLKNPKGATSPINWPTIRHKKITYKPYDTFPSRLVAELVTPSPLSSCGLSNPSGDATGTKRPHEQQDDESCKQRRISES</sequence>
<evidence type="ECO:0000313" key="3">
    <source>
        <dbReference type="Proteomes" id="UP001152592"/>
    </source>
</evidence>
<feature type="compositionally biased region" description="Polar residues" evidence="1">
    <location>
        <begin position="60"/>
        <end position="69"/>
    </location>
</feature>